<keyword evidence="1" id="KW-0812">Transmembrane</keyword>
<organism evidence="2 3">
    <name type="scientific">Lymnaea stagnalis</name>
    <name type="common">Great pond snail</name>
    <name type="synonym">Helix stagnalis</name>
    <dbReference type="NCBI Taxonomy" id="6523"/>
    <lineage>
        <taxon>Eukaryota</taxon>
        <taxon>Metazoa</taxon>
        <taxon>Spiralia</taxon>
        <taxon>Lophotrochozoa</taxon>
        <taxon>Mollusca</taxon>
        <taxon>Gastropoda</taxon>
        <taxon>Heterobranchia</taxon>
        <taxon>Euthyneura</taxon>
        <taxon>Panpulmonata</taxon>
        <taxon>Hygrophila</taxon>
        <taxon>Lymnaeoidea</taxon>
        <taxon>Lymnaeidae</taxon>
        <taxon>Lymnaea</taxon>
    </lineage>
</organism>
<sequence length="393" mass="44156">MGISFYSDCFKDCEVIFSTLKLTRLAFYLFFEMNNLFQSITLIELFLLNDILLAQVINMKISQQFACEQDVDFYILNATADLQREVKWSDHVIFEIAEPPRYEFNHYLDVNLKQESKETYGDATYQCKEIAQNIFNIIKKERATERNRGAKIRGFITGASGNTYSGVQQLPETFNTLDASVKLEINGQEVSLNEYLNETINDTKLTVAFSCGTEAMPCLITIKLNNSIVYNSSKSPAVHSITTSNGSESWFTFAYTDCSMSRLHKYINCLVNTAIKETKEEVSDTLYKVATKEPNLTTGGNSQTDQVPTVYIGIGITLGAIVCVLLIVRASFPCVRQCLAGWVAGWQAESSDGLLTHIPSPYPAKTSHIDWLPVTTHSFKFQPMPQHLLPNAP</sequence>
<feature type="transmembrane region" description="Helical" evidence="1">
    <location>
        <begin position="310"/>
        <end position="328"/>
    </location>
</feature>
<evidence type="ECO:0000256" key="1">
    <source>
        <dbReference type="SAM" id="Phobius"/>
    </source>
</evidence>
<dbReference type="EMBL" id="CAXITT010000198">
    <property type="protein sequence ID" value="CAL1535337.1"/>
    <property type="molecule type" value="Genomic_DNA"/>
</dbReference>
<protein>
    <submittedName>
        <fullName evidence="2">Uncharacterized protein</fullName>
    </submittedName>
</protein>
<proteinExistence type="predicted"/>
<evidence type="ECO:0000313" key="3">
    <source>
        <dbReference type="Proteomes" id="UP001497497"/>
    </source>
</evidence>
<feature type="non-terminal residue" evidence="2">
    <location>
        <position position="393"/>
    </location>
</feature>
<keyword evidence="3" id="KW-1185">Reference proteome</keyword>
<name>A0AAV2HPF0_LYMST</name>
<comment type="caution">
    <text evidence="2">The sequence shown here is derived from an EMBL/GenBank/DDBJ whole genome shotgun (WGS) entry which is preliminary data.</text>
</comment>
<gene>
    <name evidence="2" type="ORF">GSLYS_00009297001</name>
</gene>
<reference evidence="2 3" key="1">
    <citation type="submission" date="2024-04" db="EMBL/GenBank/DDBJ databases">
        <authorList>
            <consortium name="Genoscope - CEA"/>
            <person name="William W."/>
        </authorList>
    </citation>
    <scope>NUCLEOTIDE SEQUENCE [LARGE SCALE GENOMIC DNA]</scope>
</reference>
<dbReference type="Proteomes" id="UP001497497">
    <property type="component" value="Unassembled WGS sequence"/>
</dbReference>
<keyword evidence="1" id="KW-0472">Membrane</keyword>
<accession>A0AAV2HPF0</accession>
<dbReference type="AlphaFoldDB" id="A0AAV2HPF0"/>
<keyword evidence="1" id="KW-1133">Transmembrane helix</keyword>
<evidence type="ECO:0000313" key="2">
    <source>
        <dbReference type="EMBL" id="CAL1535337.1"/>
    </source>
</evidence>